<dbReference type="Pfam" id="PF01894">
    <property type="entry name" value="YjbQ"/>
    <property type="match status" value="1"/>
</dbReference>
<dbReference type="Gene3D" id="2.60.120.460">
    <property type="entry name" value="YjbQ-like"/>
    <property type="match status" value="1"/>
</dbReference>
<organism evidence="2 3">
    <name type="scientific">Methanosphaera stadtmanae</name>
    <dbReference type="NCBI Taxonomy" id="2317"/>
    <lineage>
        <taxon>Archaea</taxon>
        <taxon>Methanobacteriati</taxon>
        <taxon>Methanobacteriota</taxon>
        <taxon>Methanomada group</taxon>
        <taxon>Methanobacteria</taxon>
        <taxon>Methanobacteriales</taxon>
        <taxon>Methanobacteriaceae</taxon>
        <taxon>Methanosphaera</taxon>
    </lineage>
</organism>
<comment type="caution">
    <text evidence="2">The sequence shown here is derived from an EMBL/GenBank/DDBJ whole genome shotgun (WGS) entry which is preliminary data.</text>
</comment>
<dbReference type="PIRSF" id="PIRSF004681">
    <property type="entry name" value="UCP004681"/>
    <property type="match status" value="1"/>
</dbReference>
<dbReference type="PANTHER" id="PTHR30615">
    <property type="entry name" value="UNCHARACTERIZED PROTEIN YJBQ-RELATED"/>
    <property type="match status" value="1"/>
</dbReference>
<reference evidence="2 3" key="1">
    <citation type="submission" date="2017-05" db="EMBL/GenBank/DDBJ databases">
        <title>Host range expansion of the Methanosphaera genus to humans and monogastric animals involves recent and extensive reduction in genome content.</title>
        <authorList>
            <person name="Hoedt E.C."/>
            <person name="Volmer J.G."/>
            <person name="Parks D.H."/>
            <person name="Rosewarne C.P."/>
            <person name="Denman S.E."/>
            <person name="Mcsweeney C.S."/>
            <person name="O Cuiv P."/>
            <person name="Hugenholtz P."/>
            <person name="Tyson G.W."/>
            <person name="Morrison M."/>
        </authorList>
    </citation>
    <scope>NUCLEOTIDE SEQUENCE [LARGE SCALE GENOMIC DNA]</scope>
    <source>
        <strain evidence="2 3">PA5</strain>
    </source>
</reference>
<dbReference type="PANTHER" id="PTHR30615:SF8">
    <property type="entry name" value="UPF0047 PROTEIN C4A8.02C"/>
    <property type="match status" value="1"/>
</dbReference>
<dbReference type="NCBIfam" id="TIGR00149">
    <property type="entry name" value="TIGR00149_YjbQ"/>
    <property type="match status" value="1"/>
</dbReference>
<dbReference type="InterPro" id="IPR035917">
    <property type="entry name" value="YjbQ-like_sf"/>
</dbReference>
<dbReference type="OMA" id="TWQGIFF"/>
<protein>
    <recommendedName>
        <fullName evidence="4">Secondary thiamine-phosphate synthase enzyme</fullName>
    </recommendedName>
</protein>
<dbReference type="RefSeq" id="WP_011406121.1">
    <property type="nucleotide sequence ID" value="NZ_CATZNA010000138.1"/>
</dbReference>
<dbReference type="SUPFAM" id="SSF111038">
    <property type="entry name" value="YjbQ-like"/>
    <property type="match status" value="1"/>
</dbReference>
<dbReference type="GeneID" id="3856267"/>
<name>A0A328Q2T1_9EURY</name>
<evidence type="ECO:0000313" key="2">
    <source>
        <dbReference type="EMBL" id="RAP03384.1"/>
    </source>
</evidence>
<evidence type="ECO:0000313" key="3">
    <source>
        <dbReference type="Proteomes" id="UP000248557"/>
    </source>
</evidence>
<sequence length="136" mass="15629">MSIIHKTISINTNNDIELIDITEDIQSILRSHEIHNGIINISTKHTTSAIVINENENGLKKDYINFLREIVPKKEYYHDLIDNNARSHLMALFTTANQTLPIIDSMINLGTWQSIFFVELDGPRRNRVINITIMGE</sequence>
<dbReference type="AlphaFoldDB" id="A0A328Q2T1"/>
<dbReference type="InterPro" id="IPR001602">
    <property type="entry name" value="UPF0047_YjbQ-like"/>
</dbReference>
<dbReference type="Proteomes" id="UP000248557">
    <property type="component" value="Unassembled WGS sequence"/>
</dbReference>
<gene>
    <name evidence="2" type="ORF">CA615_02505</name>
</gene>
<evidence type="ECO:0000256" key="1">
    <source>
        <dbReference type="ARBA" id="ARBA00005534"/>
    </source>
</evidence>
<comment type="similarity">
    <text evidence="1">Belongs to the UPF0047 family.</text>
</comment>
<proteinExistence type="inferred from homology"/>
<dbReference type="EMBL" id="NGJK01000026">
    <property type="protein sequence ID" value="RAP03384.1"/>
    <property type="molecule type" value="Genomic_DNA"/>
</dbReference>
<accession>A0A328Q2T1</accession>
<evidence type="ECO:0008006" key="4">
    <source>
        <dbReference type="Google" id="ProtNLM"/>
    </source>
</evidence>